<dbReference type="AlphaFoldDB" id="A0AAV9XY61"/>
<comment type="caution">
    <text evidence="2">The sequence shown here is derived from an EMBL/GenBank/DDBJ whole genome shotgun (WGS) entry which is preliminary data.</text>
</comment>
<evidence type="ECO:0000313" key="2">
    <source>
        <dbReference type="EMBL" id="KAK6589710.1"/>
    </source>
</evidence>
<name>A0AAV9XY61_9CRYT</name>
<reference evidence="2 3" key="1">
    <citation type="submission" date="2023-10" db="EMBL/GenBank/DDBJ databases">
        <title>Comparative genomics analysis reveals potential genetic determinants of host preference in Cryptosporidium xiaoi.</title>
        <authorList>
            <person name="Xiao L."/>
            <person name="Li J."/>
        </authorList>
    </citation>
    <scope>NUCLEOTIDE SEQUENCE [LARGE SCALE GENOMIC DNA]</scope>
    <source>
        <strain evidence="2 3">52996</strain>
    </source>
</reference>
<gene>
    <name evidence="2" type="ORF">RS030_178</name>
</gene>
<feature type="compositionally biased region" description="Basic and acidic residues" evidence="1">
    <location>
        <begin position="68"/>
        <end position="78"/>
    </location>
</feature>
<evidence type="ECO:0000313" key="3">
    <source>
        <dbReference type="Proteomes" id="UP001311799"/>
    </source>
</evidence>
<evidence type="ECO:0000256" key="1">
    <source>
        <dbReference type="SAM" id="MobiDB-lite"/>
    </source>
</evidence>
<feature type="region of interest" description="Disordered" evidence="1">
    <location>
        <begin position="33"/>
        <end position="78"/>
    </location>
</feature>
<dbReference type="Proteomes" id="UP001311799">
    <property type="component" value="Unassembled WGS sequence"/>
</dbReference>
<proteinExistence type="predicted"/>
<accession>A0AAV9XY61</accession>
<feature type="compositionally biased region" description="Basic residues" evidence="1">
    <location>
        <begin position="33"/>
        <end position="50"/>
    </location>
</feature>
<protein>
    <recommendedName>
        <fullName evidence="4">Ubiquitin-like domain-containing protein</fullName>
    </recommendedName>
</protein>
<evidence type="ECO:0008006" key="4">
    <source>
        <dbReference type="Google" id="ProtNLM"/>
    </source>
</evidence>
<sequence>MSINEIIDDDELLFGEDVSLSKETIEKRLSKLSKKRTNGSKKVKIGKKLKQSSDNAKCRNNNENNEQPSDKDAKHTDKCETNGKSLIITVEDNEEDEKDEQIKKNSKESIIKLNVKVYKRRESEIRIVKVLNIAIFRKDPVNKIVLYVSKNITAPGLDENEINDNIKVYFDGDLIEKYKLIEEIGVEDDEQLEVKIPFESNWI</sequence>
<keyword evidence="3" id="KW-1185">Reference proteome</keyword>
<organism evidence="2 3">
    <name type="scientific">Cryptosporidium xiaoi</name>
    <dbReference type="NCBI Taxonomy" id="659607"/>
    <lineage>
        <taxon>Eukaryota</taxon>
        <taxon>Sar</taxon>
        <taxon>Alveolata</taxon>
        <taxon>Apicomplexa</taxon>
        <taxon>Conoidasida</taxon>
        <taxon>Coccidia</taxon>
        <taxon>Eucoccidiorida</taxon>
        <taxon>Eimeriorina</taxon>
        <taxon>Cryptosporidiidae</taxon>
        <taxon>Cryptosporidium</taxon>
    </lineage>
</organism>
<dbReference type="EMBL" id="JAWDEY010000011">
    <property type="protein sequence ID" value="KAK6589710.1"/>
    <property type="molecule type" value="Genomic_DNA"/>
</dbReference>